<gene>
    <name evidence="1" type="ORF">CI088_01460</name>
</gene>
<accession>A0A2W4BK56</accession>
<dbReference type="Proteomes" id="UP000249828">
    <property type="component" value="Unassembled WGS sequence"/>
</dbReference>
<protein>
    <submittedName>
        <fullName evidence="1">Uncharacterized protein</fullName>
    </submittedName>
</protein>
<evidence type="ECO:0000313" key="2">
    <source>
        <dbReference type="Proteomes" id="UP000249828"/>
    </source>
</evidence>
<comment type="caution">
    <text evidence="1">The sequence shown here is derived from an EMBL/GenBank/DDBJ whole genome shotgun (WGS) entry which is preliminary data.</text>
</comment>
<dbReference type="EMBL" id="PIEU01000003">
    <property type="protein sequence ID" value="PZL77495.1"/>
    <property type="molecule type" value="Genomic_DNA"/>
</dbReference>
<dbReference type="AlphaFoldDB" id="A0A2W4BK56"/>
<sequence length="169" mass="20526">MTKKTRKEFFDYNEYRDRGMGYKWDTAFALGELQEGIKESTKESRRDLERLPQQEIEYIEYCLERSIKHNKILEVQLNSLDQLGRVKEPLWGNFRGFMDLDVLMIGDQYIDYTDIRHIKIHDFRKWSEAESETLPSPFEKNEYKNIEQEEQAKLEVVFNEYFSDDEWIE</sequence>
<dbReference type="RefSeq" id="WP_111246944.1">
    <property type="nucleotide sequence ID" value="NZ_PIEU01000003.1"/>
</dbReference>
<evidence type="ECO:0000313" key="1">
    <source>
        <dbReference type="EMBL" id="PZL77495.1"/>
    </source>
</evidence>
<proteinExistence type="predicted"/>
<organism evidence="1 2">
    <name type="scientific">Enterococcus plantarum</name>
    <dbReference type="NCBI Taxonomy" id="1077675"/>
    <lineage>
        <taxon>Bacteria</taxon>
        <taxon>Bacillati</taxon>
        <taxon>Bacillota</taxon>
        <taxon>Bacilli</taxon>
        <taxon>Lactobacillales</taxon>
        <taxon>Enterococcaceae</taxon>
        <taxon>Enterococcus</taxon>
    </lineage>
</organism>
<reference evidence="1 2" key="1">
    <citation type="submission" date="2017-11" db="EMBL/GenBank/DDBJ databases">
        <title>Draft genome sequence of Enterococcus plantarum TRW2 strain isolated from lettuce.</title>
        <authorList>
            <person name="Kim E.B."/>
            <person name="Marco M.L."/>
            <person name="Williams T.R."/>
            <person name="You I.H."/>
        </authorList>
    </citation>
    <scope>NUCLEOTIDE SEQUENCE [LARGE SCALE GENOMIC DNA]</scope>
    <source>
        <strain evidence="1 2">TRW2</strain>
    </source>
</reference>
<name>A0A2W4BK56_9ENTE</name>
<keyword evidence="2" id="KW-1185">Reference proteome</keyword>